<dbReference type="AlphaFoldDB" id="E6TTZ0"/>
<keyword evidence="3" id="KW-1185">Reference proteome</keyword>
<sequence length="110" mass="12240" precursor="true">MKLFNVIFVVVIMSLLLSACGNEDELAGTWEIYEMFGESVVEEGATITFTEDGSEGHTLSDDYMQNFTVNKVEDGKAELLQVILEIMYEDGEMIFLIEGEEIGAAKKSNN</sequence>
<evidence type="ECO:0008006" key="4">
    <source>
        <dbReference type="Google" id="ProtNLM"/>
    </source>
</evidence>
<accession>E6TTZ0</accession>
<reference evidence="2 3" key="1">
    <citation type="submission" date="2010-12" db="EMBL/GenBank/DDBJ databases">
        <title>Complete sequence of Bacillus cellulosilyticus DSM 2522.</title>
        <authorList>
            <consortium name="US DOE Joint Genome Institute"/>
            <person name="Lucas S."/>
            <person name="Copeland A."/>
            <person name="Lapidus A."/>
            <person name="Cheng J.-F."/>
            <person name="Bruce D."/>
            <person name="Goodwin L."/>
            <person name="Pitluck S."/>
            <person name="Chertkov O."/>
            <person name="Detter J.C."/>
            <person name="Han C."/>
            <person name="Tapia R."/>
            <person name="Land M."/>
            <person name="Hauser L."/>
            <person name="Jeffries C."/>
            <person name="Kyrpides N."/>
            <person name="Ivanova N."/>
            <person name="Mikhailova N."/>
            <person name="Brumm P."/>
            <person name="Mead D."/>
            <person name="Woyke T."/>
        </authorList>
    </citation>
    <scope>NUCLEOTIDE SEQUENCE [LARGE SCALE GENOMIC DNA]</scope>
    <source>
        <strain evidence="3">ATCC 21833 / DSM 2522 / FERM P-1141 / JCM 9156 / N-4</strain>
    </source>
</reference>
<feature type="chain" id="PRO_5038345733" description="DUF5640 domain-containing protein" evidence="1">
    <location>
        <begin position="22"/>
        <end position="110"/>
    </location>
</feature>
<dbReference type="EMBL" id="CP002394">
    <property type="protein sequence ID" value="ADU32021.1"/>
    <property type="molecule type" value="Genomic_DNA"/>
</dbReference>
<evidence type="ECO:0000313" key="2">
    <source>
        <dbReference type="EMBL" id="ADU32021.1"/>
    </source>
</evidence>
<dbReference type="KEGG" id="bco:Bcell_3781"/>
<dbReference type="RefSeq" id="WP_013490352.1">
    <property type="nucleotide sequence ID" value="NC_014829.1"/>
</dbReference>
<feature type="signal peptide" evidence="1">
    <location>
        <begin position="1"/>
        <end position="21"/>
    </location>
</feature>
<gene>
    <name evidence="2" type="ordered locus">Bcell_3781</name>
</gene>
<evidence type="ECO:0000256" key="1">
    <source>
        <dbReference type="SAM" id="SignalP"/>
    </source>
</evidence>
<dbReference type="Proteomes" id="UP000001401">
    <property type="component" value="Chromosome"/>
</dbReference>
<organism evidence="2 3">
    <name type="scientific">Evansella cellulosilytica (strain ATCC 21833 / DSM 2522 / FERM P-1141 / JCM 9156 / N-4)</name>
    <name type="common">Bacillus cellulosilyticus</name>
    <dbReference type="NCBI Taxonomy" id="649639"/>
    <lineage>
        <taxon>Bacteria</taxon>
        <taxon>Bacillati</taxon>
        <taxon>Bacillota</taxon>
        <taxon>Bacilli</taxon>
        <taxon>Bacillales</taxon>
        <taxon>Bacillaceae</taxon>
        <taxon>Evansella</taxon>
    </lineage>
</organism>
<dbReference type="PROSITE" id="PS51257">
    <property type="entry name" value="PROKAR_LIPOPROTEIN"/>
    <property type="match status" value="1"/>
</dbReference>
<keyword evidence="1" id="KW-0732">Signal</keyword>
<dbReference type="HOGENOM" id="CLU_2165858_0_0_9"/>
<name>E6TTZ0_EVAC2</name>
<proteinExistence type="predicted"/>
<protein>
    <recommendedName>
        <fullName evidence="4">DUF5640 domain-containing protein</fullName>
    </recommendedName>
</protein>
<evidence type="ECO:0000313" key="3">
    <source>
        <dbReference type="Proteomes" id="UP000001401"/>
    </source>
</evidence>